<dbReference type="KEGG" id="aamy:GFC30_2430"/>
<keyword evidence="1" id="KW-0812">Transmembrane</keyword>
<gene>
    <name evidence="2" type="ORF">GFC30_2430</name>
</gene>
<evidence type="ECO:0008006" key="4">
    <source>
        <dbReference type="Google" id="ProtNLM"/>
    </source>
</evidence>
<name>A0A160F323_9BACL</name>
<dbReference type="RefSeq" id="WP_066325873.1">
    <property type="nucleotide sequence ID" value="NZ_CP015438.1"/>
</dbReference>
<sequence length="61" mass="7152">MKRIERILLKIVIVQWLCLLLAQWVLLYTPLAPYVAKVYEYEGVTTEEKTKTVETTVDQLP</sequence>
<dbReference type="PATRIC" id="fig|294699.3.peg.2499"/>
<reference evidence="2 3" key="1">
    <citation type="journal article" date="2006" name="Syst. Appl. Microbiol.">
        <title>Anoxybacillus amylolyticus sp. nov., a thermophilic amylase producing bacterium isolated from Mount Rittmann (Antarctica).</title>
        <authorList>
            <person name="Poli A."/>
            <person name="Esposito E."/>
            <person name="Lama L."/>
            <person name="Orlando P."/>
            <person name="Nicolaus G."/>
            <person name="de Appolonia F."/>
            <person name="Gambacorta A."/>
            <person name="Nicolaus B."/>
        </authorList>
    </citation>
    <scope>NUCLEOTIDE SEQUENCE [LARGE SCALE GENOMIC DNA]</scope>
    <source>
        <strain evidence="2 3">DSM 15939</strain>
    </source>
</reference>
<feature type="transmembrane region" description="Helical" evidence="1">
    <location>
        <begin position="7"/>
        <end position="27"/>
    </location>
</feature>
<evidence type="ECO:0000313" key="2">
    <source>
        <dbReference type="EMBL" id="ANB60666.1"/>
    </source>
</evidence>
<dbReference type="Proteomes" id="UP000076865">
    <property type="component" value="Chromosome"/>
</dbReference>
<keyword evidence="3" id="KW-1185">Reference proteome</keyword>
<accession>A0A160F323</accession>
<dbReference type="EMBL" id="CP015438">
    <property type="protein sequence ID" value="ANB60666.1"/>
    <property type="molecule type" value="Genomic_DNA"/>
</dbReference>
<protein>
    <recommendedName>
        <fullName evidence="4">YpfB family protein</fullName>
    </recommendedName>
</protein>
<proteinExistence type="predicted"/>
<keyword evidence="1" id="KW-1133">Transmembrane helix</keyword>
<keyword evidence="1" id="KW-0472">Membrane</keyword>
<evidence type="ECO:0000256" key="1">
    <source>
        <dbReference type="SAM" id="Phobius"/>
    </source>
</evidence>
<organism evidence="2 3">
    <name type="scientific">Anoxybacteroides amylolyticum</name>
    <dbReference type="NCBI Taxonomy" id="294699"/>
    <lineage>
        <taxon>Bacteria</taxon>
        <taxon>Bacillati</taxon>
        <taxon>Bacillota</taxon>
        <taxon>Bacilli</taxon>
        <taxon>Bacillales</taxon>
        <taxon>Anoxybacillaceae</taxon>
        <taxon>Anoxybacteroides</taxon>
    </lineage>
</organism>
<evidence type="ECO:0000313" key="3">
    <source>
        <dbReference type="Proteomes" id="UP000076865"/>
    </source>
</evidence>
<dbReference type="Pfam" id="PF17313">
    <property type="entry name" value="DUF5359"/>
    <property type="match status" value="1"/>
</dbReference>
<dbReference type="InterPro" id="IPR035281">
    <property type="entry name" value="DUF5359"/>
</dbReference>
<dbReference type="AlphaFoldDB" id="A0A160F323"/>